<dbReference type="GO" id="GO:0005524">
    <property type="term" value="F:ATP binding"/>
    <property type="evidence" value="ECO:0007669"/>
    <property type="project" value="UniProtKB-KW"/>
</dbReference>
<dbReference type="EMBL" id="CP053564">
    <property type="protein sequence ID" value="QJY47674.1"/>
    <property type="molecule type" value="Genomic_DNA"/>
</dbReference>
<dbReference type="CDD" id="cd07346">
    <property type="entry name" value="ABC_6TM_exporters"/>
    <property type="match status" value="1"/>
</dbReference>
<dbReference type="PROSITE" id="PS50893">
    <property type="entry name" value="ABC_TRANSPORTER_2"/>
    <property type="match status" value="1"/>
</dbReference>
<dbReference type="GO" id="GO:0005886">
    <property type="term" value="C:plasma membrane"/>
    <property type="evidence" value="ECO:0007669"/>
    <property type="project" value="UniProtKB-SubCell"/>
</dbReference>
<feature type="transmembrane region" description="Helical" evidence="10">
    <location>
        <begin position="265"/>
        <end position="296"/>
    </location>
</feature>
<evidence type="ECO:0000256" key="8">
    <source>
        <dbReference type="ARBA" id="ARBA00022989"/>
    </source>
</evidence>
<keyword evidence="2" id="KW-0813">Transport</keyword>
<evidence type="ECO:0000313" key="14">
    <source>
        <dbReference type="Proteomes" id="UP000505377"/>
    </source>
</evidence>
<keyword evidence="6" id="KW-0547">Nucleotide-binding</keyword>
<dbReference type="Pfam" id="PF00005">
    <property type="entry name" value="ABC_tran"/>
    <property type="match status" value="1"/>
</dbReference>
<evidence type="ECO:0000256" key="3">
    <source>
        <dbReference type="ARBA" id="ARBA00022475"/>
    </source>
</evidence>
<evidence type="ECO:0000256" key="9">
    <source>
        <dbReference type="ARBA" id="ARBA00023136"/>
    </source>
</evidence>
<evidence type="ECO:0000256" key="7">
    <source>
        <dbReference type="ARBA" id="ARBA00022840"/>
    </source>
</evidence>
<name>A0A6M6JHZ0_9PSEU</name>
<dbReference type="Gene3D" id="3.40.50.300">
    <property type="entry name" value="P-loop containing nucleotide triphosphate hydrolases"/>
    <property type="match status" value="1"/>
</dbReference>
<dbReference type="Proteomes" id="UP000505377">
    <property type="component" value="Chromosome"/>
</dbReference>
<feature type="transmembrane region" description="Helical" evidence="10">
    <location>
        <begin position="73"/>
        <end position="98"/>
    </location>
</feature>
<evidence type="ECO:0000256" key="10">
    <source>
        <dbReference type="SAM" id="Phobius"/>
    </source>
</evidence>
<feature type="domain" description="ABC transmembrane type-1" evidence="12">
    <location>
        <begin position="33"/>
        <end position="315"/>
    </location>
</feature>
<proteinExistence type="predicted"/>
<dbReference type="SMART" id="SM00382">
    <property type="entry name" value="AAA"/>
    <property type="match status" value="1"/>
</dbReference>
<dbReference type="PANTHER" id="PTHR43394:SF1">
    <property type="entry name" value="ATP-BINDING CASSETTE SUB-FAMILY B MEMBER 10, MITOCHONDRIAL"/>
    <property type="match status" value="1"/>
</dbReference>
<keyword evidence="5 10" id="KW-0812">Transmembrane</keyword>
<dbReference type="InterPro" id="IPR003593">
    <property type="entry name" value="AAA+_ATPase"/>
</dbReference>
<evidence type="ECO:0000259" key="11">
    <source>
        <dbReference type="PROSITE" id="PS50893"/>
    </source>
</evidence>
<keyword evidence="3" id="KW-1003">Cell membrane</keyword>
<evidence type="ECO:0000259" key="12">
    <source>
        <dbReference type="PROSITE" id="PS50929"/>
    </source>
</evidence>
<evidence type="ECO:0000256" key="4">
    <source>
        <dbReference type="ARBA" id="ARBA00022519"/>
    </source>
</evidence>
<dbReference type="SUPFAM" id="SSF90123">
    <property type="entry name" value="ABC transporter transmembrane region"/>
    <property type="match status" value="1"/>
</dbReference>
<keyword evidence="9 10" id="KW-0472">Membrane</keyword>
<dbReference type="InterPro" id="IPR039421">
    <property type="entry name" value="Type_1_exporter"/>
</dbReference>
<protein>
    <submittedName>
        <fullName evidence="13">ABC transporter ATP-binding protein</fullName>
    </submittedName>
</protein>
<dbReference type="GO" id="GO:0015421">
    <property type="term" value="F:ABC-type oligopeptide transporter activity"/>
    <property type="evidence" value="ECO:0007669"/>
    <property type="project" value="TreeGrafter"/>
</dbReference>
<dbReference type="RefSeq" id="WP_172160535.1">
    <property type="nucleotide sequence ID" value="NZ_CP053564.1"/>
</dbReference>
<evidence type="ECO:0000313" key="13">
    <source>
        <dbReference type="EMBL" id="QJY47674.1"/>
    </source>
</evidence>
<dbReference type="InterPro" id="IPR011527">
    <property type="entry name" value="ABC1_TM_dom"/>
</dbReference>
<reference evidence="13 14" key="1">
    <citation type="submission" date="2020-05" db="EMBL/GenBank/DDBJ databases">
        <authorList>
            <person name="Mo P."/>
        </authorList>
    </citation>
    <scope>NUCLEOTIDE SEQUENCE [LARGE SCALE GENOMIC DNA]</scope>
    <source>
        <strain evidence="13 14">Gen01</strain>
    </source>
</reference>
<comment type="subcellular location">
    <subcellularLocation>
        <location evidence="1">Cell membrane</location>
        <topology evidence="1">Multi-pass membrane protein</topology>
    </subcellularLocation>
</comment>
<feature type="transmembrane region" description="Helical" evidence="10">
    <location>
        <begin position="32"/>
        <end position="53"/>
    </location>
</feature>
<organism evidence="13 14">
    <name type="scientific">Pseudonocardia broussonetiae</name>
    <dbReference type="NCBI Taxonomy" id="2736640"/>
    <lineage>
        <taxon>Bacteria</taxon>
        <taxon>Bacillati</taxon>
        <taxon>Actinomycetota</taxon>
        <taxon>Actinomycetes</taxon>
        <taxon>Pseudonocardiales</taxon>
        <taxon>Pseudonocardiaceae</taxon>
        <taxon>Pseudonocardia</taxon>
    </lineage>
</organism>
<keyword evidence="4" id="KW-0997">Cell inner membrane</keyword>
<dbReference type="GO" id="GO:0016887">
    <property type="term" value="F:ATP hydrolysis activity"/>
    <property type="evidence" value="ECO:0007669"/>
    <property type="project" value="InterPro"/>
</dbReference>
<keyword evidence="14" id="KW-1185">Reference proteome</keyword>
<accession>A0A6M6JHZ0</accession>
<dbReference type="AlphaFoldDB" id="A0A6M6JHZ0"/>
<dbReference type="SUPFAM" id="SSF52540">
    <property type="entry name" value="P-loop containing nucleoside triphosphate hydrolases"/>
    <property type="match status" value="1"/>
</dbReference>
<keyword evidence="7 13" id="KW-0067">ATP-binding</keyword>
<evidence type="ECO:0000256" key="1">
    <source>
        <dbReference type="ARBA" id="ARBA00004651"/>
    </source>
</evidence>
<evidence type="ECO:0000256" key="6">
    <source>
        <dbReference type="ARBA" id="ARBA00022741"/>
    </source>
</evidence>
<dbReference type="Pfam" id="PF00664">
    <property type="entry name" value="ABC_membrane"/>
    <property type="match status" value="1"/>
</dbReference>
<dbReference type="FunFam" id="3.40.50.300:FF:001001">
    <property type="entry name" value="Multidrug ABC transporter ATP-binding protein"/>
    <property type="match status" value="1"/>
</dbReference>
<dbReference type="PROSITE" id="PS50929">
    <property type="entry name" value="ABC_TM1F"/>
    <property type="match status" value="1"/>
</dbReference>
<evidence type="ECO:0000256" key="5">
    <source>
        <dbReference type="ARBA" id="ARBA00022692"/>
    </source>
</evidence>
<keyword evidence="8 10" id="KW-1133">Transmembrane helix</keyword>
<sequence length="586" mass="59779">MTAPERTLLPLASAAQTRAAVRLLLRPHRLRAALAVAVLLAGSAVGLLVAPLLGRIVDVVADGAGAGAVTAPAVALAAVALVAALLSALGLALVIGLGERLLARLRERFVERALALPLEDVEQAGGGDLTARVTRDVSAVGEAAREAVPQLVRAGMTIGLTLLAMGVLDWRFLVVALVAVPIQVHTARWYVRTATPVYAEQRVALGAQQQQLLDTVGGASTVRAFLLAGDHTDRVARRSRAAVDVTLHGITLITRFYARLNLAEFVGLSAVLVTGFLLVGGGSVSVGTATAAALYFHNLFGPINIALSTIDDALAAGASLARIVGVAELPPAAGPEHTGTPLDGSVKVAGVEYAYTTGHPVLHGVDLGIGAAERVALVGASGAGKTTLAKLVAGVHRPDGGSISLGGVPLDELGPERTRRTVVLVAQEVHVFSGTLAEDLLLARPHASRAELRHALATVGADTWADALPDGLDTAVGEGAHQLTVTQAQQLALARLVLADPPVAILDEATAEAGSAGARVLEGSAGSALDGRTGLVVAHRMTQAAAADRVVVLDAGRVVESGTHDELVAAGGRYADLWAAWSATRS</sequence>
<dbReference type="InterPro" id="IPR003439">
    <property type="entry name" value="ABC_transporter-like_ATP-bd"/>
</dbReference>
<evidence type="ECO:0000256" key="2">
    <source>
        <dbReference type="ARBA" id="ARBA00022448"/>
    </source>
</evidence>
<dbReference type="Gene3D" id="1.20.1560.10">
    <property type="entry name" value="ABC transporter type 1, transmembrane domain"/>
    <property type="match status" value="1"/>
</dbReference>
<dbReference type="KEGG" id="pbro:HOP40_19230"/>
<gene>
    <name evidence="13" type="ORF">HOP40_19230</name>
</gene>
<dbReference type="InterPro" id="IPR036640">
    <property type="entry name" value="ABC1_TM_sf"/>
</dbReference>
<feature type="domain" description="ABC transporter" evidence="11">
    <location>
        <begin position="346"/>
        <end position="580"/>
    </location>
</feature>
<dbReference type="InterPro" id="IPR027417">
    <property type="entry name" value="P-loop_NTPase"/>
</dbReference>
<dbReference type="PANTHER" id="PTHR43394">
    <property type="entry name" value="ATP-DEPENDENT PERMEASE MDL1, MITOCHONDRIAL"/>
    <property type="match status" value="1"/>
</dbReference>